<dbReference type="EnsemblMetazoa" id="ADIR014058-RA">
    <property type="protein sequence ID" value="ADIR014058-PA"/>
    <property type="gene ID" value="ADIR014058"/>
</dbReference>
<reference evidence="1" key="2">
    <citation type="submission" date="2020-05" db="UniProtKB">
        <authorList>
            <consortium name="EnsemblMetazoa"/>
        </authorList>
    </citation>
    <scope>IDENTIFICATION</scope>
    <source>
        <strain evidence="1">WRAIR2</strain>
    </source>
</reference>
<evidence type="ECO:0000313" key="1">
    <source>
        <dbReference type="EnsemblMetazoa" id="ADIR014058-PA"/>
    </source>
</evidence>
<proteinExistence type="predicted"/>
<organism evidence="1 2">
    <name type="scientific">Anopheles dirus</name>
    <dbReference type="NCBI Taxonomy" id="7168"/>
    <lineage>
        <taxon>Eukaryota</taxon>
        <taxon>Metazoa</taxon>
        <taxon>Ecdysozoa</taxon>
        <taxon>Arthropoda</taxon>
        <taxon>Hexapoda</taxon>
        <taxon>Insecta</taxon>
        <taxon>Pterygota</taxon>
        <taxon>Neoptera</taxon>
        <taxon>Endopterygota</taxon>
        <taxon>Diptera</taxon>
        <taxon>Nematocera</taxon>
        <taxon>Culicoidea</taxon>
        <taxon>Culicidae</taxon>
        <taxon>Anophelinae</taxon>
        <taxon>Anopheles</taxon>
    </lineage>
</organism>
<reference evidence="2" key="1">
    <citation type="submission" date="2013-03" db="EMBL/GenBank/DDBJ databases">
        <title>The Genome Sequence of Anopheles dirus WRAIR2.</title>
        <authorList>
            <consortium name="The Broad Institute Genomics Platform"/>
            <person name="Neafsey D.E."/>
            <person name="Walton C."/>
            <person name="Walker B."/>
            <person name="Young S.K."/>
            <person name="Zeng Q."/>
            <person name="Gargeya S."/>
            <person name="Fitzgerald M."/>
            <person name="Haas B."/>
            <person name="Abouelleil A."/>
            <person name="Allen A.W."/>
            <person name="Alvarado L."/>
            <person name="Arachchi H.M."/>
            <person name="Berlin A.M."/>
            <person name="Chapman S.B."/>
            <person name="Gainer-Dewar J."/>
            <person name="Goldberg J."/>
            <person name="Griggs A."/>
            <person name="Gujja S."/>
            <person name="Hansen M."/>
            <person name="Howarth C."/>
            <person name="Imamovic A."/>
            <person name="Ireland A."/>
            <person name="Larimer J."/>
            <person name="McCowan C."/>
            <person name="Murphy C."/>
            <person name="Pearson M."/>
            <person name="Poon T.W."/>
            <person name="Priest M."/>
            <person name="Roberts A."/>
            <person name="Saif S."/>
            <person name="Shea T."/>
            <person name="Sisk P."/>
            <person name="Sykes S."/>
            <person name="Wortman J."/>
            <person name="Nusbaum C."/>
            <person name="Birren B."/>
        </authorList>
    </citation>
    <scope>NUCLEOTIDE SEQUENCE [LARGE SCALE GENOMIC DNA]</scope>
    <source>
        <strain evidence="2">WRAIR2</strain>
    </source>
</reference>
<protein>
    <submittedName>
        <fullName evidence="1">Uncharacterized protein</fullName>
    </submittedName>
</protein>
<keyword evidence="2" id="KW-1185">Reference proteome</keyword>
<dbReference type="Proteomes" id="UP000075884">
    <property type="component" value="Unassembled WGS sequence"/>
</dbReference>
<dbReference type="AlphaFoldDB" id="A0A182NVW6"/>
<name>A0A182NVW6_9DIPT</name>
<accession>A0A182NVW6</accession>
<evidence type="ECO:0000313" key="2">
    <source>
        <dbReference type="Proteomes" id="UP000075884"/>
    </source>
</evidence>
<sequence>VVQWGLFARRRQRTVLVLYLLQRARSQLSLSPVVVGTACGHRILIAQRKELVQHALAGLFVVVEERWNCLRHWRQIIVLEPIEPSSGRWARLHVRGRIVDEEALLQQFLLISRPLARFHLCQLLLDVACRSKHLPLHVIRRPAVHLLLGRSSEVLHLQRTDRHSGRLISSVLLRIGHGVNLHHDVAVLRLQRVLLIRVRALHVVETHHRLLDPAGSRSIR</sequence>
<dbReference type="VEuPathDB" id="VectorBase:ADIR014058"/>